<dbReference type="InterPro" id="IPR050463">
    <property type="entry name" value="Gfo/Idh/MocA_oxidrdct_glycsds"/>
</dbReference>
<evidence type="ECO:0000313" key="5">
    <source>
        <dbReference type="Proteomes" id="UP000617628"/>
    </source>
</evidence>
<keyword evidence="5" id="KW-1185">Reference proteome</keyword>
<dbReference type="Pfam" id="PF19051">
    <property type="entry name" value="GFO_IDH_MocA_C2"/>
    <property type="match status" value="1"/>
</dbReference>
<dbReference type="EMBL" id="JAENIL010000005">
    <property type="protein sequence ID" value="MBK1875912.1"/>
    <property type="molecule type" value="Genomic_DNA"/>
</dbReference>
<organism evidence="4 5">
    <name type="scientific">Pelagicoccus mobilis</name>
    <dbReference type="NCBI Taxonomy" id="415221"/>
    <lineage>
        <taxon>Bacteria</taxon>
        <taxon>Pseudomonadati</taxon>
        <taxon>Verrucomicrobiota</taxon>
        <taxon>Opitutia</taxon>
        <taxon>Puniceicoccales</taxon>
        <taxon>Pelagicoccaceae</taxon>
        <taxon>Pelagicoccus</taxon>
    </lineage>
</organism>
<keyword evidence="1" id="KW-0732">Signal</keyword>
<dbReference type="GO" id="GO:0000166">
    <property type="term" value="F:nucleotide binding"/>
    <property type="evidence" value="ECO:0007669"/>
    <property type="project" value="InterPro"/>
</dbReference>
<proteinExistence type="predicted"/>
<dbReference type="RefSeq" id="WP_200354129.1">
    <property type="nucleotide sequence ID" value="NZ_JAENIL010000005.1"/>
</dbReference>
<dbReference type="InterPro" id="IPR000683">
    <property type="entry name" value="Gfo/Idh/MocA-like_OxRdtase_N"/>
</dbReference>
<dbReference type="AlphaFoldDB" id="A0A934RS76"/>
<evidence type="ECO:0000256" key="1">
    <source>
        <dbReference type="SAM" id="SignalP"/>
    </source>
</evidence>
<comment type="caution">
    <text evidence="4">The sequence shown here is derived from an EMBL/GenBank/DDBJ whole genome shotgun (WGS) entry which is preliminary data.</text>
</comment>
<dbReference type="Pfam" id="PF01408">
    <property type="entry name" value="GFO_IDH_MocA"/>
    <property type="match status" value="1"/>
</dbReference>
<reference evidence="4" key="1">
    <citation type="submission" date="2021-01" db="EMBL/GenBank/DDBJ databases">
        <title>Modified the classification status of verrucomicrobia.</title>
        <authorList>
            <person name="Feng X."/>
        </authorList>
    </citation>
    <scope>NUCLEOTIDE SEQUENCE</scope>
    <source>
        <strain evidence="4">KCTC 13126</strain>
    </source>
</reference>
<feature type="domain" description="Gfo/Idh/MocA-like oxidoreductase N-terminal" evidence="2">
    <location>
        <begin position="34"/>
        <end position="168"/>
    </location>
</feature>
<feature type="domain" description="Gfo/Idh/MocA-like oxidoreductase bacterial type C-terminal" evidence="3">
    <location>
        <begin position="211"/>
        <end position="437"/>
    </location>
</feature>
<feature type="chain" id="PRO_5037943575" evidence="1">
    <location>
        <begin position="27"/>
        <end position="437"/>
    </location>
</feature>
<sequence length="437" mass="48617">MKRRTFIQSTLAAGAATLVLPRFAFGATFNNETLRVAQIGTGRMGHGDMQASMTVGLRPKVNARVVAVCDVDSKRAEHAKGVAESFYKEQGESHVEVKVYEDFRDVLARDDIDAVNISTPEAWHALIGIAAANAGKHIYMQKPMTYSIGEGKALVKAVRANGVTLQVGTQQRSSVYFHQVCTIIRNNWLGKLKRIEVGVPQDKGEMFVSGTEQVPSNLNYDLWLGPREPVPYFEGGVHSQEKIMSRPGWLQREQYCLGMITGWGTHMYDIAQWAMGEDFDGGPVRYKAKGDFPDRGLFNVHVGYDGEAVYRNGVKMTSSAGSAGVKFITEDGWAYCNRGNMKCSNEELLRRRPKDSEVSLYKSKNHMEDFLTSARAGKDPICPVEVGHRSNTICVLHHASMKLKGKKIKWDVKRESIKGNKAAKAVIDVPMREPWTI</sequence>
<dbReference type="SUPFAM" id="SSF55347">
    <property type="entry name" value="Glyceraldehyde-3-phosphate dehydrogenase-like, C-terminal domain"/>
    <property type="match status" value="1"/>
</dbReference>
<gene>
    <name evidence="4" type="ORF">JIN87_03470</name>
</gene>
<dbReference type="PANTHER" id="PTHR43818:SF5">
    <property type="entry name" value="OXIDOREDUCTASE FAMILY PROTEIN"/>
    <property type="match status" value="1"/>
</dbReference>
<name>A0A934RS76_9BACT</name>
<feature type="signal peptide" evidence="1">
    <location>
        <begin position="1"/>
        <end position="26"/>
    </location>
</feature>
<dbReference type="SUPFAM" id="SSF51735">
    <property type="entry name" value="NAD(P)-binding Rossmann-fold domains"/>
    <property type="match status" value="1"/>
</dbReference>
<dbReference type="PANTHER" id="PTHR43818">
    <property type="entry name" value="BCDNA.GH03377"/>
    <property type="match status" value="1"/>
</dbReference>
<dbReference type="Gene3D" id="3.30.360.10">
    <property type="entry name" value="Dihydrodipicolinate Reductase, domain 2"/>
    <property type="match status" value="1"/>
</dbReference>
<dbReference type="InterPro" id="IPR036291">
    <property type="entry name" value="NAD(P)-bd_dom_sf"/>
</dbReference>
<evidence type="ECO:0000259" key="2">
    <source>
        <dbReference type="Pfam" id="PF01408"/>
    </source>
</evidence>
<accession>A0A934RS76</accession>
<dbReference type="Proteomes" id="UP000617628">
    <property type="component" value="Unassembled WGS sequence"/>
</dbReference>
<dbReference type="InterPro" id="IPR043906">
    <property type="entry name" value="Gfo/Idh/MocA_OxRdtase_bact_C"/>
</dbReference>
<evidence type="ECO:0000259" key="3">
    <source>
        <dbReference type="Pfam" id="PF19051"/>
    </source>
</evidence>
<dbReference type="Gene3D" id="3.40.50.720">
    <property type="entry name" value="NAD(P)-binding Rossmann-like Domain"/>
    <property type="match status" value="1"/>
</dbReference>
<protein>
    <submittedName>
        <fullName evidence="4">Gfo/Idh/MocA family oxidoreductase</fullName>
    </submittedName>
</protein>
<evidence type="ECO:0000313" key="4">
    <source>
        <dbReference type="EMBL" id="MBK1875912.1"/>
    </source>
</evidence>